<dbReference type="Pfam" id="PF00903">
    <property type="entry name" value="Glyoxalase"/>
    <property type="match status" value="1"/>
</dbReference>
<feature type="domain" description="VOC" evidence="1">
    <location>
        <begin position="3"/>
        <end position="127"/>
    </location>
</feature>
<accession>A0ABN3BS81</accession>
<proteinExistence type="predicted"/>
<protein>
    <recommendedName>
        <fullName evidence="1">VOC domain-containing protein</fullName>
    </recommendedName>
</protein>
<evidence type="ECO:0000313" key="2">
    <source>
        <dbReference type="EMBL" id="GAA2199552.1"/>
    </source>
</evidence>
<name>A0ABN3BS81_9MICC</name>
<dbReference type="RefSeq" id="WP_344299220.1">
    <property type="nucleotide sequence ID" value="NZ_BAAAQW010000004.1"/>
</dbReference>
<evidence type="ECO:0000313" key="3">
    <source>
        <dbReference type="Proteomes" id="UP001500432"/>
    </source>
</evidence>
<dbReference type="EMBL" id="BAAAQW010000004">
    <property type="protein sequence ID" value="GAA2199552.1"/>
    <property type="molecule type" value="Genomic_DNA"/>
</dbReference>
<organism evidence="2 3">
    <name type="scientific">Sinomonas flava</name>
    <dbReference type="NCBI Taxonomy" id="496857"/>
    <lineage>
        <taxon>Bacteria</taxon>
        <taxon>Bacillati</taxon>
        <taxon>Actinomycetota</taxon>
        <taxon>Actinomycetes</taxon>
        <taxon>Micrococcales</taxon>
        <taxon>Micrococcaceae</taxon>
        <taxon>Sinomonas</taxon>
    </lineage>
</organism>
<dbReference type="PROSITE" id="PS51819">
    <property type="entry name" value="VOC"/>
    <property type="match status" value="1"/>
</dbReference>
<reference evidence="2 3" key="1">
    <citation type="journal article" date="2019" name="Int. J. Syst. Evol. Microbiol.">
        <title>The Global Catalogue of Microorganisms (GCM) 10K type strain sequencing project: providing services to taxonomists for standard genome sequencing and annotation.</title>
        <authorList>
            <consortium name="The Broad Institute Genomics Platform"/>
            <consortium name="The Broad Institute Genome Sequencing Center for Infectious Disease"/>
            <person name="Wu L."/>
            <person name="Ma J."/>
        </authorList>
    </citation>
    <scope>NUCLEOTIDE SEQUENCE [LARGE SCALE GENOMIC DNA]</scope>
    <source>
        <strain evidence="2 3">JCM 16034</strain>
    </source>
</reference>
<keyword evidence="3" id="KW-1185">Reference proteome</keyword>
<sequence length="127" mass="13651">MFEIASSMSSFSVDDLEKAREFYGGTLGFDVRDQMGGLHVTAPGGQRIFLYPKPDHQPATFTVLNLIVPDLDAALAEVESMGLSLQKYPSTPEMPVDDRGVLRDPETGHGIAWIADPAGNVLGITSS</sequence>
<dbReference type="SUPFAM" id="SSF54593">
    <property type="entry name" value="Glyoxalase/Bleomycin resistance protein/Dihydroxybiphenyl dioxygenase"/>
    <property type="match status" value="1"/>
</dbReference>
<evidence type="ECO:0000259" key="1">
    <source>
        <dbReference type="PROSITE" id="PS51819"/>
    </source>
</evidence>
<comment type="caution">
    <text evidence="2">The sequence shown here is derived from an EMBL/GenBank/DDBJ whole genome shotgun (WGS) entry which is preliminary data.</text>
</comment>
<dbReference type="InterPro" id="IPR004360">
    <property type="entry name" value="Glyas_Fos-R_dOase_dom"/>
</dbReference>
<dbReference type="InterPro" id="IPR037523">
    <property type="entry name" value="VOC_core"/>
</dbReference>
<dbReference type="Gene3D" id="3.10.180.10">
    <property type="entry name" value="2,3-Dihydroxybiphenyl 1,2-Dioxygenase, domain 1"/>
    <property type="match status" value="1"/>
</dbReference>
<gene>
    <name evidence="2" type="ORF">GCM10009849_16420</name>
</gene>
<dbReference type="Proteomes" id="UP001500432">
    <property type="component" value="Unassembled WGS sequence"/>
</dbReference>
<dbReference type="InterPro" id="IPR029068">
    <property type="entry name" value="Glyas_Bleomycin-R_OHBP_Dase"/>
</dbReference>